<sequence length="63" mass="6634">MSLVRTFLLISLSTLLLTLLGGPLVLRAATQPVRKQLESGRHTGRLPVGANRLAAPGMSGRAV</sequence>
<dbReference type="Proteomes" id="UP000197277">
    <property type="component" value="Unassembled WGS sequence"/>
</dbReference>
<dbReference type="RefSeq" id="WP_088462895.1">
    <property type="nucleotide sequence ID" value="NZ_NIRR01000002.1"/>
</dbReference>
<feature type="region of interest" description="Disordered" evidence="1">
    <location>
        <begin position="36"/>
        <end position="63"/>
    </location>
</feature>
<accession>A0A246FPK2</accession>
<dbReference type="EMBL" id="NIRR01000002">
    <property type="protein sequence ID" value="OWP64673.1"/>
    <property type="molecule type" value="Genomic_DNA"/>
</dbReference>
<evidence type="ECO:0000313" key="3">
    <source>
        <dbReference type="Proteomes" id="UP000197277"/>
    </source>
</evidence>
<gene>
    <name evidence="2" type="ORF">CDA63_02625</name>
</gene>
<comment type="caution">
    <text evidence="2">The sequence shown here is derived from an EMBL/GenBank/DDBJ whole genome shotgun (WGS) entry which is preliminary data.</text>
</comment>
<dbReference type="AlphaFoldDB" id="A0A246FPK2"/>
<organism evidence="2 3">
    <name type="scientific">Hymenobacter amundsenii</name>
    <dbReference type="NCBI Taxonomy" id="2006685"/>
    <lineage>
        <taxon>Bacteria</taxon>
        <taxon>Pseudomonadati</taxon>
        <taxon>Bacteroidota</taxon>
        <taxon>Cytophagia</taxon>
        <taxon>Cytophagales</taxon>
        <taxon>Hymenobacteraceae</taxon>
        <taxon>Hymenobacter</taxon>
    </lineage>
</organism>
<evidence type="ECO:0000313" key="2">
    <source>
        <dbReference type="EMBL" id="OWP64673.1"/>
    </source>
</evidence>
<name>A0A246FPK2_9BACT</name>
<reference evidence="2 3" key="1">
    <citation type="submission" date="2017-06" db="EMBL/GenBank/DDBJ databases">
        <title>Hymenobacter amundsenii sp. nov. isolated from regoliths in Antarctica.</title>
        <authorList>
            <person name="Sedlacek I."/>
            <person name="Kralova S."/>
            <person name="Pantucek R."/>
            <person name="Svec P."/>
            <person name="Holochova P."/>
            <person name="Stankova E."/>
            <person name="Vrbovska V."/>
            <person name="Busse H.-J."/>
        </authorList>
    </citation>
    <scope>NUCLEOTIDE SEQUENCE [LARGE SCALE GENOMIC DNA]</scope>
    <source>
        <strain evidence="2 3">CCM 8682</strain>
    </source>
</reference>
<keyword evidence="3" id="KW-1185">Reference proteome</keyword>
<evidence type="ECO:0000256" key="1">
    <source>
        <dbReference type="SAM" id="MobiDB-lite"/>
    </source>
</evidence>
<protein>
    <submittedName>
        <fullName evidence="2">Uncharacterized protein</fullName>
    </submittedName>
</protein>
<proteinExistence type="predicted"/>